<evidence type="ECO:0000313" key="2">
    <source>
        <dbReference type="EMBL" id="MFD3266632.1"/>
    </source>
</evidence>
<dbReference type="InterPro" id="IPR013078">
    <property type="entry name" value="His_Pase_superF_clade-1"/>
</dbReference>
<dbReference type="Gene3D" id="3.40.50.1240">
    <property type="entry name" value="Phosphoglycerate mutase-like"/>
    <property type="match status" value="1"/>
</dbReference>
<sequence length="281" mass="30339">MARGHGHQPLAKPQRLKHRQARRLDHQSRPEGLGDREALIDGDLMAIPGQQQRRRHPRRPASRHRDLQRLIPTLHDARKVAVRRPLAQSCPTALLFITHPEVVVDSAVPVPNCGLSDKGRAHMAAFAAPDTTANVKAVWSSGAAKALKAAAILAGHLGLTLRVDEAPHENDRSATGFLPPDQFENLADAFFASPQDSVRGWDRAIDAQGRVVAVLERCLAAAPSEGDMAVVAPRRRRNPGPPPLSGRGHRPVLRPALPGPLLDLGRRPGSAPVEEHRGAVG</sequence>
<dbReference type="InterPro" id="IPR029033">
    <property type="entry name" value="His_PPase_superfam"/>
</dbReference>
<gene>
    <name evidence="2" type="ORF">OCL97_22055</name>
</gene>
<organism evidence="2 3">
    <name type="scientific">Phenylobacterium ferrooxidans</name>
    <dbReference type="NCBI Taxonomy" id="2982689"/>
    <lineage>
        <taxon>Bacteria</taxon>
        <taxon>Pseudomonadati</taxon>
        <taxon>Pseudomonadota</taxon>
        <taxon>Alphaproteobacteria</taxon>
        <taxon>Caulobacterales</taxon>
        <taxon>Caulobacteraceae</taxon>
        <taxon>Phenylobacterium</taxon>
    </lineage>
</organism>
<keyword evidence="3" id="KW-1185">Reference proteome</keyword>
<feature type="region of interest" description="Disordered" evidence="1">
    <location>
        <begin position="230"/>
        <end position="281"/>
    </location>
</feature>
<evidence type="ECO:0000313" key="3">
    <source>
        <dbReference type="Proteomes" id="UP001598130"/>
    </source>
</evidence>
<feature type="compositionally biased region" description="Basic and acidic residues" evidence="1">
    <location>
        <begin position="22"/>
        <end position="39"/>
    </location>
</feature>
<feature type="compositionally biased region" description="Low complexity" evidence="1">
    <location>
        <begin position="253"/>
        <end position="269"/>
    </location>
</feature>
<dbReference type="Proteomes" id="UP001598130">
    <property type="component" value="Unassembled WGS sequence"/>
</dbReference>
<protein>
    <submittedName>
        <fullName evidence="2">Histidine phosphatase family protein</fullName>
    </submittedName>
</protein>
<evidence type="ECO:0000256" key="1">
    <source>
        <dbReference type="SAM" id="MobiDB-lite"/>
    </source>
</evidence>
<dbReference type="EMBL" id="JAOTJD010000072">
    <property type="protein sequence ID" value="MFD3266632.1"/>
    <property type="molecule type" value="Genomic_DNA"/>
</dbReference>
<dbReference type="Pfam" id="PF00300">
    <property type="entry name" value="His_Phos_1"/>
    <property type="match status" value="1"/>
</dbReference>
<feature type="compositionally biased region" description="Basic residues" evidence="1">
    <location>
        <begin position="52"/>
        <end position="62"/>
    </location>
</feature>
<dbReference type="SUPFAM" id="SSF53254">
    <property type="entry name" value="Phosphoglycerate mutase-like"/>
    <property type="match status" value="1"/>
</dbReference>
<reference evidence="2 3" key="1">
    <citation type="submission" date="2022-09" db="EMBL/GenBank/DDBJ databases">
        <title>New species of Phenylobacterium.</title>
        <authorList>
            <person name="Mieszkin S."/>
        </authorList>
    </citation>
    <scope>NUCLEOTIDE SEQUENCE [LARGE SCALE GENOMIC DNA]</scope>
    <source>
        <strain evidence="2 3">HK31-G</strain>
    </source>
</reference>
<comment type="caution">
    <text evidence="2">The sequence shown here is derived from an EMBL/GenBank/DDBJ whole genome shotgun (WGS) entry which is preliminary data.</text>
</comment>
<feature type="region of interest" description="Disordered" evidence="1">
    <location>
        <begin position="1"/>
        <end position="65"/>
    </location>
</feature>
<proteinExistence type="predicted"/>
<accession>A0ABW6CXK5</accession>
<name>A0ABW6CXK5_9CAUL</name>